<evidence type="ECO:0000256" key="2">
    <source>
        <dbReference type="ARBA" id="ARBA00010642"/>
    </source>
</evidence>
<dbReference type="InterPro" id="IPR032800">
    <property type="entry name" value="TRP_N"/>
</dbReference>
<evidence type="ECO:0000313" key="12">
    <source>
        <dbReference type="EMBL" id="KAG0259828.1"/>
    </source>
</evidence>
<feature type="transmembrane region" description="Helical" evidence="8">
    <location>
        <begin position="671"/>
        <end position="690"/>
    </location>
</feature>
<feature type="compositionally biased region" description="Basic and acidic residues" evidence="7">
    <location>
        <begin position="778"/>
        <end position="795"/>
    </location>
</feature>
<dbReference type="GO" id="GO:0009272">
    <property type="term" value="P:fungal-type cell wall biogenesis"/>
    <property type="evidence" value="ECO:0007669"/>
    <property type="project" value="TreeGrafter"/>
</dbReference>
<accession>A0A9P6Q4N0</accession>
<feature type="transmembrane region" description="Helical" evidence="8">
    <location>
        <begin position="617"/>
        <end position="640"/>
    </location>
</feature>
<feature type="region of interest" description="Disordered" evidence="7">
    <location>
        <begin position="997"/>
        <end position="1021"/>
    </location>
</feature>
<dbReference type="PROSITE" id="PS51257">
    <property type="entry name" value="PROKAR_LIPOPROTEIN"/>
    <property type="match status" value="1"/>
</dbReference>
<evidence type="ECO:0000256" key="3">
    <source>
        <dbReference type="ARBA" id="ARBA00022692"/>
    </source>
</evidence>
<evidence type="ECO:0000259" key="10">
    <source>
        <dbReference type="Pfam" id="PF06011"/>
    </source>
</evidence>
<dbReference type="AlphaFoldDB" id="A0A9P6Q4N0"/>
<evidence type="ECO:0000256" key="5">
    <source>
        <dbReference type="ARBA" id="ARBA00022989"/>
    </source>
</evidence>
<evidence type="ECO:0008006" key="14">
    <source>
        <dbReference type="Google" id="ProtNLM"/>
    </source>
</evidence>
<dbReference type="InterPro" id="IPR040241">
    <property type="entry name" value="TRP_Flc/Pkd2-like"/>
</dbReference>
<feature type="region of interest" description="Disordered" evidence="7">
    <location>
        <begin position="1170"/>
        <end position="1212"/>
    </location>
</feature>
<evidence type="ECO:0000256" key="7">
    <source>
        <dbReference type="SAM" id="MobiDB-lite"/>
    </source>
</evidence>
<keyword evidence="5 8" id="KW-1133">Transmembrane helix</keyword>
<dbReference type="PANTHER" id="PTHR31145">
    <property type="entry name" value="INTEGRAL MEMBRANE PROTEIN (AFU_ORTHOLOGUE AFUA_7G01610)"/>
    <property type="match status" value="1"/>
</dbReference>
<dbReference type="Pfam" id="PF06011">
    <property type="entry name" value="TRP"/>
    <property type="match status" value="2"/>
</dbReference>
<feature type="region of interest" description="Disordered" evidence="7">
    <location>
        <begin position="1088"/>
        <end position="1114"/>
    </location>
</feature>
<dbReference type="EMBL" id="JAAAJA010000173">
    <property type="protein sequence ID" value="KAG0259828.1"/>
    <property type="molecule type" value="Genomic_DNA"/>
</dbReference>
<feature type="signal peptide" evidence="9">
    <location>
        <begin position="1"/>
        <end position="30"/>
    </location>
</feature>
<comment type="similarity">
    <text evidence="2">Belongs to the transient receptor potential (TRP) ion channel family.</text>
</comment>
<feature type="transmembrane region" description="Helical" evidence="8">
    <location>
        <begin position="544"/>
        <end position="568"/>
    </location>
</feature>
<evidence type="ECO:0000256" key="4">
    <source>
        <dbReference type="ARBA" id="ARBA00022729"/>
    </source>
</evidence>
<reference evidence="12" key="1">
    <citation type="journal article" date="2020" name="Fungal Divers.">
        <title>Resolving the Mortierellaceae phylogeny through synthesis of multi-gene phylogenetics and phylogenomics.</title>
        <authorList>
            <person name="Vandepol N."/>
            <person name="Liber J."/>
            <person name="Desiro A."/>
            <person name="Na H."/>
            <person name="Kennedy M."/>
            <person name="Barry K."/>
            <person name="Grigoriev I.V."/>
            <person name="Miller A.N."/>
            <person name="O'Donnell K."/>
            <person name="Stajich J.E."/>
            <person name="Bonito G."/>
        </authorList>
    </citation>
    <scope>NUCLEOTIDE SEQUENCE</scope>
    <source>
        <strain evidence="12">KOD948</strain>
    </source>
</reference>
<feature type="compositionally biased region" description="Polar residues" evidence="7">
    <location>
        <begin position="1088"/>
        <end position="1099"/>
    </location>
</feature>
<dbReference type="Pfam" id="PF14558">
    <property type="entry name" value="TRP_N"/>
    <property type="match status" value="1"/>
</dbReference>
<comment type="subcellular location">
    <subcellularLocation>
        <location evidence="1">Membrane</location>
        <topology evidence="1">Multi-pass membrane protein</topology>
    </subcellularLocation>
</comment>
<dbReference type="Proteomes" id="UP000726737">
    <property type="component" value="Unassembled WGS sequence"/>
</dbReference>
<dbReference type="InterPro" id="IPR010308">
    <property type="entry name" value="TRP_C"/>
</dbReference>
<sequence>MSNRRRRRFHGLASLLLVTSSCLLHVLVDAVPTPNLQLSPAAEQEHPSNNAVSGGMFHSIGFRQCGSSALSSSPDTSQSGTVSDASSINLSSLGILYDATSNTISLTAEGSAEREVDASSAHILLTAYDRVLYNQTIDLSAPIITRFTGNFSFLKTFAAPPLLQSQLPKQLFYVPALEAVAAIQLYNRQGNAVFCTAVPLTNTVSATSPSITIASVSLTAASVALIAITGMLATFSSAAVITSIPLTATGVGGSSGSAGSANPSGGLSPSVWDVVSFCQFIAMSGSLNLNYPELFRQWTLNFGWSIGLVQVEGWNRAINGLRAGASKTPPSSEGQDEAGTKIFVSQHLESMSTSGIGETHINRVVPFISKRQVAPPPNPPSAPVIAPIQVFIPGPMPQPAPGLPLPAQAPSTPAVPALPLGAALLPDSHDTSLMNRAGDLSGIKLIESLPSTAAIPSPTAVIPTHTPSTSWSRNNRPLALHGLTSFGQRLDIPAENMFMTSLFLFLILLLATSLLAFVLRLSLEGYAYFCPGKFTKFRRRFGSYYLGNMLRVMLLSYFAVATMAFYQLTLQDTWIMTLLAVLSLLLFFGLVTFITLRLRRAGGTSLFFDERLKSRYGVLYDQYFLSTYWFFVPVLGYQILKAAIVGLGQGVTADSMRDTSLHHHHGSSESWAQTSLLLLVEVFFAALLIWKHPFADKASNRLNSVLSCVRVLNVVLLAILIEDAAISTVSRTVIGMVMTGTQAVAMLALGILIFYQLGKVLWRLGMALKANKNSQKSKKQEEEERASKSMDRSEDVLVVSVPKDEKDEDENPGRSASEQTRVGGDESMTSLVNLMNIGSNPTIQYTPASDDEDDVKRNLGNEDKEEVIHVLEADYLRFKRVLTQSVHSESSHILDYYNPSYLPSSFRAVSRQQQHQQEQYDLHHGKDDNIQIDMDAGAKTDHNLDVAKGDNAADQGATKNEIWVQSAYMTRRRSEAIRLRMHRGTNSVSHILRSIEDDQFSHQNRRRPASVGGARQSVKSITSATPAKDLLLESSLESNSSVTFAGSHSSTFDMDPPVGRNLLSTDAHHVDTTLNDDIKDPKQTLDATISNPVATPSTETLHDPPPTFISSSIPTKRLTPGLKIITALRPPCPPPQIPLPTLPPTPFSAGQMTESILCEDSSIKSIELQQQRAMKMKQPTTPDSDGSCTPLGAQGQILGLEDNAASQRRQLK</sequence>
<evidence type="ECO:0000313" key="13">
    <source>
        <dbReference type="Proteomes" id="UP000726737"/>
    </source>
</evidence>
<feature type="domain" description="TRP C-terminal" evidence="10">
    <location>
        <begin position="238"/>
        <end position="650"/>
    </location>
</feature>
<dbReference type="GO" id="GO:0016020">
    <property type="term" value="C:membrane"/>
    <property type="evidence" value="ECO:0007669"/>
    <property type="project" value="UniProtKB-SubCell"/>
</dbReference>
<feature type="compositionally biased region" description="Polar residues" evidence="7">
    <location>
        <begin position="1170"/>
        <end position="1187"/>
    </location>
</feature>
<keyword evidence="13" id="KW-1185">Reference proteome</keyword>
<dbReference type="PANTHER" id="PTHR31145:SF2">
    <property type="entry name" value="FLAVIN CARRIER PROTEIN 2"/>
    <property type="match status" value="1"/>
</dbReference>
<evidence type="ECO:0000256" key="6">
    <source>
        <dbReference type="ARBA" id="ARBA00023136"/>
    </source>
</evidence>
<evidence type="ECO:0000256" key="9">
    <source>
        <dbReference type="SAM" id="SignalP"/>
    </source>
</evidence>
<evidence type="ECO:0000259" key="11">
    <source>
        <dbReference type="Pfam" id="PF14558"/>
    </source>
</evidence>
<feature type="chain" id="PRO_5040514071" description="TRP C-terminal domain-containing protein" evidence="9">
    <location>
        <begin position="31"/>
        <end position="1212"/>
    </location>
</feature>
<feature type="region of interest" description="Disordered" evidence="7">
    <location>
        <begin position="772"/>
        <end position="825"/>
    </location>
</feature>
<name>A0A9P6Q4N0_9FUNG</name>
<feature type="domain" description="ML-like" evidence="11">
    <location>
        <begin position="83"/>
        <end position="204"/>
    </location>
</feature>
<dbReference type="OrthoDB" id="2115177at2759"/>
<feature type="transmembrane region" description="Helical" evidence="8">
    <location>
        <begin position="733"/>
        <end position="755"/>
    </location>
</feature>
<feature type="transmembrane region" description="Helical" evidence="8">
    <location>
        <begin position="502"/>
        <end position="523"/>
    </location>
</feature>
<dbReference type="GO" id="GO:0055085">
    <property type="term" value="P:transmembrane transport"/>
    <property type="evidence" value="ECO:0007669"/>
    <property type="project" value="TreeGrafter"/>
</dbReference>
<organism evidence="12 13">
    <name type="scientific">Mortierella polycephala</name>
    <dbReference type="NCBI Taxonomy" id="41804"/>
    <lineage>
        <taxon>Eukaryota</taxon>
        <taxon>Fungi</taxon>
        <taxon>Fungi incertae sedis</taxon>
        <taxon>Mucoromycota</taxon>
        <taxon>Mortierellomycotina</taxon>
        <taxon>Mortierellomycetes</taxon>
        <taxon>Mortierellales</taxon>
        <taxon>Mortierellaceae</taxon>
        <taxon>Mortierella</taxon>
    </lineage>
</organism>
<gene>
    <name evidence="12" type="ORF">BG011_002349</name>
</gene>
<proteinExistence type="inferred from homology"/>
<evidence type="ECO:0000256" key="1">
    <source>
        <dbReference type="ARBA" id="ARBA00004141"/>
    </source>
</evidence>
<protein>
    <recommendedName>
        <fullName evidence="14">TRP C-terminal domain-containing protein</fullName>
    </recommendedName>
</protein>
<keyword evidence="3 8" id="KW-0812">Transmembrane</keyword>
<comment type="caution">
    <text evidence="12">The sequence shown here is derived from an EMBL/GenBank/DDBJ whole genome shotgun (WGS) entry which is preliminary data.</text>
</comment>
<keyword evidence="4 9" id="KW-0732">Signal</keyword>
<keyword evidence="6 8" id="KW-0472">Membrane</keyword>
<feature type="domain" description="TRP C-terminal" evidence="10">
    <location>
        <begin position="666"/>
        <end position="778"/>
    </location>
</feature>
<feature type="transmembrane region" description="Helical" evidence="8">
    <location>
        <begin position="574"/>
        <end position="596"/>
    </location>
</feature>
<evidence type="ECO:0000256" key="8">
    <source>
        <dbReference type="SAM" id="Phobius"/>
    </source>
</evidence>